<evidence type="ECO:0000313" key="3">
    <source>
        <dbReference type="EMBL" id="KAF2719479.1"/>
    </source>
</evidence>
<reference evidence="3" key="1">
    <citation type="journal article" date="2020" name="Stud. Mycol.">
        <title>101 Dothideomycetes genomes: a test case for predicting lifestyles and emergence of pathogens.</title>
        <authorList>
            <person name="Haridas S."/>
            <person name="Albert R."/>
            <person name="Binder M."/>
            <person name="Bloem J."/>
            <person name="Labutti K."/>
            <person name="Salamov A."/>
            <person name="Andreopoulos B."/>
            <person name="Baker S."/>
            <person name="Barry K."/>
            <person name="Bills G."/>
            <person name="Bluhm B."/>
            <person name="Cannon C."/>
            <person name="Castanera R."/>
            <person name="Culley D."/>
            <person name="Daum C."/>
            <person name="Ezra D."/>
            <person name="Gonzalez J."/>
            <person name="Henrissat B."/>
            <person name="Kuo A."/>
            <person name="Liang C."/>
            <person name="Lipzen A."/>
            <person name="Lutzoni F."/>
            <person name="Magnuson J."/>
            <person name="Mondo S."/>
            <person name="Nolan M."/>
            <person name="Ohm R."/>
            <person name="Pangilinan J."/>
            <person name="Park H.-J."/>
            <person name="Ramirez L."/>
            <person name="Alfaro M."/>
            <person name="Sun H."/>
            <person name="Tritt A."/>
            <person name="Yoshinaga Y."/>
            <person name="Zwiers L.-H."/>
            <person name="Turgeon B."/>
            <person name="Goodwin S."/>
            <person name="Spatafora J."/>
            <person name="Crous P."/>
            <person name="Grigoriev I."/>
        </authorList>
    </citation>
    <scope>NUCLEOTIDE SEQUENCE</scope>
    <source>
        <strain evidence="3">CBS 116435</strain>
    </source>
</reference>
<protein>
    <recommendedName>
        <fullName evidence="2">DNA/RNA-binding protein Alba-like domain-containing protein</fullName>
    </recommendedName>
</protein>
<feature type="domain" description="DNA/RNA-binding protein Alba-like" evidence="2">
    <location>
        <begin position="14"/>
        <end position="95"/>
    </location>
</feature>
<accession>A0A9P4Q7B1</accession>
<dbReference type="OrthoDB" id="424402at2759"/>
<dbReference type="EMBL" id="MU003810">
    <property type="protein sequence ID" value="KAF2719479.1"/>
    <property type="molecule type" value="Genomic_DNA"/>
</dbReference>
<feature type="compositionally biased region" description="Acidic residues" evidence="1">
    <location>
        <begin position="124"/>
        <end position="136"/>
    </location>
</feature>
<keyword evidence="4" id="KW-1185">Reference proteome</keyword>
<sequence>MSTSLSDSRSLKSLSVLSSTQISNRVTSILSHLSPLQEGETAQPPADSNTPPLPPLVILTATQKSASKLISIAEIAKRELTLAGVKWFQYTALTSELVGVERVAARARVGQGVGGHDEGKSEGEAEEEEEEEEEDAFQSMGAQTVEGSSGMKKRLVPGLKVFLSTSPVRELRVDYGEQKG</sequence>
<evidence type="ECO:0000256" key="1">
    <source>
        <dbReference type="SAM" id="MobiDB-lite"/>
    </source>
</evidence>
<gene>
    <name evidence="3" type="ORF">K431DRAFT_251018</name>
</gene>
<comment type="caution">
    <text evidence="3">The sequence shown here is derived from an EMBL/GenBank/DDBJ whole genome shotgun (WGS) entry which is preliminary data.</text>
</comment>
<proteinExistence type="predicted"/>
<dbReference type="Pfam" id="PF01918">
    <property type="entry name" value="Alba"/>
    <property type="match status" value="1"/>
</dbReference>
<feature type="region of interest" description="Disordered" evidence="1">
    <location>
        <begin position="110"/>
        <end position="151"/>
    </location>
</feature>
<name>A0A9P4Q7B1_9PEZI</name>
<evidence type="ECO:0000259" key="2">
    <source>
        <dbReference type="Pfam" id="PF01918"/>
    </source>
</evidence>
<dbReference type="GO" id="GO:0003676">
    <property type="term" value="F:nucleic acid binding"/>
    <property type="evidence" value="ECO:0007669"/>
    <property type="project" value="InterPro"/>
</dbReference>
<organism evidence="3 4">
    <name type="scientific">Polychaeton citri CBS 116435</name>
    <dbReference type="NCBI Taxonomy" id="1314669"/>
    <lineage>
        <taxon>Eukaryota</taxon>
        <taxon>Fungi</taxon>
        <taxon>Dikarya</taxon>
        <taxon>Ascomycota</taxon>
        <taxon>Pezizomycotina</taxon>
        <taxon>Dothideomycetes</taxon>
        <taxon>Dothideomycetidae</taxon>
        <taxon>Capnodiales</taxon>
        <taxon>Capnodiaceae</taxon>
        <taxon>Polychaeton</taxon>
    </lineage>
</organism>
<dbReference type="AlphaFoldDB" id="A0A9P4Q7B1"/>
<dbReference type="Proteomes" id="UP000799441">
    <property type="component" value="Unassembled WGS sequence"/>
</dbReference>
<dbReference type="InterPro" id="IPR002775">
    <property type="entry name" value="DNA/RNA-bd_Alba-like"/>
</dbReference>
<evidence type="ECO:0000313" key="4">
    <source>
        <dbReference type="Proteomes" id="UP000799441"/>
    </source>
</evidence>